<keyword evidence="2" id="KW-1185">Reference proteome</keyword>
<gene>
    <name evidence="1" type="ORF">F5876DRAFT_19429</name>
</gene>
<sequence>SRYSILPAISLSGVLYLDVYDHSVKAVDFNIFVNALLDQINPFPGPNSVIIMDNASIH</sequence>
<feature type="non-terminal residue" evidence="1">
    <location>
        <position position="1"/>
    </location>
</feature>
<feature type="non-terminal residue" evidence="1">
    <location>
        <position position="58"/>
    </location>
</feature>
<name>A0ACC1TG91_9AGAR</name>
<dbReference type="EMBL" id="MU797006">
    <property type="protein sequence ID" value="KAJ3803683.1"/>
    <property type="molecule type" value="Genomic_DNA"/>
</dbReference>
<protein>
    <submittedName>
        <fullName evidence="1">Uncharacterized protein</fullName>
    </submittedName>
</protein>
<accession>A0ACC1TG91</accession>
<evidence type="ECO:0000313" key="2">
    <source>
        <dbReference type="Proteomes" id="UP001163835"/>
    </source>
</evidence>
<organism evidence="1 2">
    <name type="scientific">Lentinula aff. lateritia</name>
    <dbReference type="NCBI Taxonomy" id="2804960"/>
    <lineage>
        <taxon>Eukaryota</taxon>
        <taxon>Fungi</taxon>
        <taxon>Dikarya</taxon>
        <taxon>Basidiomycota</taxon>
        <taxon>Agaricomycotina</taxon>
        <taxon>Agaricomycetes</taxon>
        <taxon>Agaricomycetidae</taxon>
        <taxon>Agaricales</taxon>
        <taxon>Marasmiineae</taxon>
        <taxon>Omphalotaceae</taxon>
        <taxon>Lentinula</taxon>
    </lineage>
</organism>
<comment type="caution">
    <text evidence="1">The sequence shown here is derived from an EMBL/GenBank/DDBJ whole genome shotgun (WGS) entry which is preliminary data.</text>
</comment>
<reference evidence="1" key="1">
    <citation type="submission" date="2022-09" db="EMBL/GenBank/DDBJ databases">
        <title>A Global Phylogenomic Analysis of the Shiitake Genus Lentinula.</title>
        <authorList>
            <consortium name="DOE Joint Genome Institute"/>
            <person name="Sierra-Patev S."/>
            <person name="Min B."/>
            <person name="Naranjo-Ortiz M."/>
            <person name="Looney B."/>
            <person name="Konkel Z."/>
            <person name="Slot J.C."/>
            <person name="Sakamoto Y."/>
            <person name="Steenwyk J.L."/>
            <person name="Rokas A."/>
            <person name="Carro J."/>
            <person name="Camarero S."/>
            <person name="Ferreira P."/>
            <person name="Molpeceres G."/>
            <person name="Ruiz-Duenas F.J."/>
            <person name="Serrano A."/>
            <person name="Henrissat B."/>
            <person name="Drula E."/>
            <person name="Hughes K.W."/>
            <person name="Mata J.L."/>
            <person name="Ishikawa N.K."/>
            <person name="Vargas-Isla R."/>
            <person name="Ushijima S."/>
            <person name="Smith C.A."/>
            <person name="Ahrendt S."/>
            <person name="Andreopoulos W."/>
            <person name="He G."/>
            <person name="Labutti K."/>
            <person name="Lipzen A."/>
            <person name="Ng V."/>
            <person name="Riley R."/>
            <person name="Sandor L."/>
            <person name="Barry K."/>
            <person name="Martinez A.T."/>
            <person name="Xiao Y."/>
            <person name="Gibbons J.G."/>
            <person name="Terashima K."/>
            <person name="Grigoriev I.V."/>
            <person name="Hibbett D.S."/>
        </authorList>
    </citation>
    <scope>NUCLEOTIDE SEQUENCE</scope>
    <source>
        <strain evidence="1">TMI1499</strain>
    </source>
</reference>
<dbReference type="Proteomes" id="UP001163835">
    <property type="component" value="Unassembled WGS sequence"/>
</dbReference>
<evidence type="ECO:0000313" key="1">
    <source>
        <dbReference type="EMBL" id="KAJ3803683.1"/>
    </source>
</evidence>
<proteinExistence type="predicted"/>